<evidence type="ECO:0000256" key="3">
    <source>
        <dbReference type="SAM" id="MobiDB-lite"/>
    </source>
</evidence>
<keyword evidence="5" id="KW-1185">Reference proteome</keyword>
<keyword evidence="2" id="KW-0802">TPR repeat</keyword>
<dbReference type="SUPFAM" id="SSF48452">
    <property type="entry name" value="TPR-like"/>
    <property type="match status" value="1"/>
</dbReference>
<dbReference type="Gene3D" id="1.25.40.10">
    <property type="entry name" value="Tetratricopeptide repeat domain"/>
    <property type="match status" value="1"/>
</dbReference>
<feature type="compositionally biased region" description="Polar residues" evidence="3">
    <location>
        <begin position="68"/>
        <end position="77"/>
    </location>
</feature>
<dbReference type="Proteomes" id="UP000823775">
    <property type="component" value="Unassembled WGS sequence"/>
</dbReference>
<name>A0ABS8WJ16_DATST</name>
<feature type="region of interest" description="Disordered" evidence="3">
    <location>
        <begin position="64"/>
        <end position="86"/>
    </location>
</feature>
<keyword evidence="1" id="KW-0677">Repeat</keyword>
<dbReference type="InterPro" id="IPR013105">
    <property type="entry name" value="TPR_2"/>
</dbReference>
<dbReference type="PANTHER" id="PTHR46050:SF22">
    <property type="entry name" value="TPR REPEAT-CONTAINING THIOREDOXIN TTL1-LIKE"/>
    <property type="match status" value="1"/>
</dbReference>
<reference evidence="4 5" key="1">
    <citation type="journal article" date="2021" name="BMC Genomics">
        <title>Datura genome reveals duplications of psychoactive alkaloid biosynthetic genes and high mutation rate following tissue culture.</title>
        <authorList>
            <person name="Rajewski A."/>
            <person name="Carter-House D."/>
            <person name="Stajich J."/>
            <person name="Litt A."/>
        </authorList>
    </citation>
    <scope>NUCLEOTIDE SEQUENCE [LARGE SCALE GENOMIC DNA]</scope>
    <source>
        <strain evidence="4">AR-01</strain>
    </source>
</reference>
<dbReference type="SMART" id="SM00028">
    <property type="entry name" value="TPR"/>
    <property type="match status" value="3"/>
</dbReference>
<evidence type="ECO:0000256" key="1">
    <source>
        <dbReference type="ARBA" id="ARBA00022737"/>
    </source>
</evidence>
<sequence length="401" mass="45196">MAPTLTSPISFRERISSSHVSQLVDRPNDYPLRQYQLQLIWINVGSEWSQARILRGLIRTTPAELSGSVESSPTTTRFKPGHTRSRSDSYPLIYSGRSSVNSPALNSFPNWQYLPFRRVEEKRNENYKKGNFTEALNFDDKAIEISPGNAAYHCNRAAALMGLKRVAEAVKECEEAIRLDPSYFRAHQRLGSLLLSLGQIENARNHMCILNKPDQGDLVKLQTVEKHIENALMPVKVSDWWSTLREVDAVIASELMHLLRAEALLKLHRLKDAELSLSNARKYESSTLGSQSKIFGMLSEDALLFVQSQLELALGRCENALTTIERAGQIDPRSIEVSVLFKNVKVGLRLDSSNAVLYCNRAELAGTNSAVEEIRMIAIKLSVFSQIILKPFFERLPQTPR</sequence>
<dbReference type="EMBL" id="JACEIK010006940">
    <property type="protein sequence ID" value="MCE3049505.1"/>
    <property type="molecule type" value="Genomic_DNA"/>
</dbReference>
<gene>
    <name evidence="4" type="ORF">HAX54_045041</name>
</gene>
<dbReference type="InterPro" id="IPR011990">
    <property type="entry name" value="TPR-like_helical_dom_sf"/>
</dbReference>
<accession>A0ABS8WJ16</accession>
<evidence type="ECO:0000313" key="4">
    <source>
        <dbReference type="EMBL" id="MCE3049505.1"/>
    </source>
</evidence>
<evidence type="ECO:0000313" key="5">
    <source>
        <dbReference type="Proteomes" id="UP000823775"/>
    </source>
</evidence>
<dbReference type="InterPro" id="IPR019734">
    <property type="entry name" value="TPR_rpt"/>
</dbReference>
<dbReference type="PANTHER" id="PTHR46050">
    <property type="entry name" value="TPR REPEAT-CONTAINING THIOREDOXIN"/>
    <property type="match status" value="1"/>
</dbReference>
<dbReference type="Pfam" id="PF07719">
    <property type="entry name" value="TPR_2"/>
    <property type="match status" value="1"/>
</dbReference>
<protein>
    <submittedName>
        <fullName evidence="4">Uncharacterized protein</fullName>
    </submittedName>
</protein>
<organism evidence="4 5">
    <name type="scientific">Datura stramonium</name>
    <name type="common">Jimsonweed</name>
    <name type="synonym">Common thornapple</name>
    <dbReference type="NCBI Taxonomy" id="4076"/>
    <lineage>
        <taxon>Eukaryota</taxon>
        <taxon>Viridiplantae</taxon>
        <taxon>Streptophyta</taxon>
        <taxon>Embryophyta</taxon>
        <taxon>Tracheophyta</taxon>
        <taxon>Spermatophyta</taxon>
        <taxon>Magnoliopsida</taxon>
        <taxon>eudicotyledons</taxon>
        <taxon>Gunneridae</taxon>
        <taxon>Pentapetalae</taxon>
        <taxon>asterids</taxon>
        <taxon>lamiids</taxon>
        <taxon>Solanales</taxon>
        <taxon>Solanaceae</taxon>
        <taxon>Solanoideae</taxon>
        <taxon>Datureae</taxon>
        <taxon>Datura</taxon>
    </lineage>
</organism>
<dbReference type="InterPro" id="IPR044534">
    <property type="entry name" value="TTL1-4"/>
</dbReference>
<evidence type="ECO:0000256" key="2">
    <source>
        <dbReference type="ARBA" id="ARBA00022803"/>
    </source>
</evidence>
<comment type="caution">
    <text evidence="4">The sequence shown here is derived from an EMBL/GenBank/DDBJ whole genome shotgun (WGS) entry which is preliminary data.</text>
</comment>
<proteinExistence type="predicted"/>